<keyword evidence="5 6" id="KW-0472">Membrane</keyword>
<dbReference type="EMBL" id="JAHLQN010000001">
    <property type="protein sequence ID" value="MBU5625908.1"/>
    <property type="molecule type" value="Genomic_DNA"/>
</dbReference>
<dbReference type="InterPro" id="IPR001851">
    <property type="entry name" value="ABC_transp_permease"/>
</dbReference>
<evidence type="ECO:0000256" key="3">
    <source>
        <dbReference type="ARBA" id="ARBA00022692"/>
    </source>
</evidence>
<keyword evidence="8" id="KW-1185">Reference proteome</keyword>
<sequence>MDFLTSLLNAMPGAVAQGLIWGLMAIGVYLTFRILDVADLTVDGSLATGGAVCVMLIRSGWSPWIALLGAFCAGLAAGLVTGVFHTRCGIPAILAGILTQLALYSVNLRIMDSKSNQPVSVDKYDLLTSQRYVRNLSLDNPLPLLLVFTAVLVLALYWFFGTELGSSIRATGANPHMARAQGINTDSNIVLGLMLSNGLVALSGGLLAQFQGASDVNMGRGAIVIGLAAVIIGEVVFGKLFHNFALTLLSVSLGAIIYYMVIQVVLKLGLNTNDLKLITALVVALFLSVPYWKSRHFHGKVKPVPAAEGANGGNEHA</sequence>
<dbReference type="CDD" id="cd06574">
    <property type="entry name" value="TM_PBP1_branched-chain-AA_like"/>
    <property type="match status" value="1"/>
</dbReference>
<protein>
    <submittedName>
        <fullName evidence="7">ABC transporter permease</fullName>
    </submittedName>
</protein>
<organism evidence="7 8">
    <name type="scientific">Dysosmobacter acutus</name>
    <dbReference type="NCBI Taxonomy" id="2841504"/>
    <lineage>
        <taxon>Bacteria</taxon>
        <taxon>Bacillati</taxon>
        <taxon>Bacillota</taxon>
        <taxon>Clostridia</taxon>
        <taxon>Eubacteriales</taxon>
        <taxon>Oscillospiraceae</taxon>
        <taxon>Dysosmobacter</taxon>
    </lineage>
</organism>
<keyword evidence="4 6" id="KW-1133">Transmembrane helix</keyword>
<feature type="transmembrane region" description="Helical" evidence="6">
    <location>
        <begin position="91"/>
        <end position="110"/>
    </location>
</feature>
<feature type="transmembrane region" description="Helical" evidence="6">
    <location>
        <begin position="244"/>
        <end position="262"/>
    </location>
</feature>
<proteinExistence type="predicted"/>
<comment type="subcellular location">
    <subcellularLocation>
        <location evidence="1">Cell membrane</location>
        <topology evidence="1">Multi-pass membrane protein</topology>
    </subcellularLocation>
</comment>
<feature type="transmembrane region" description="Helical" evidence="6">
    <location>
        <begin position="142"/>
        <end position="160"/>
    </location>
</feature>
<name>A0ABS6F6J4_9FIRM</name>
<feature type="transmembrane region" description="Helical" evidence="6">
    <location>
        <begin position="189"/>
        <end position="212"/>
    </location>
</feature>
<dbReference type="PANTHER" id="PTHR32196">
    <property type="entry name" value="ABC TRANSPORTER PERMEASE PROTEIN YPHD-RELATED-RELATED"/>
    <property type="match status" value="1"/>
</dbReference>
<dbReference type="Pfam" id="PF02653">
    <property type="entry name" value="BPD_transp_2"/>
    <property type="match status" value="1"/>
</dbReference>
<feature type="transmembrane region" description="Helical" evidence="6">
    <location>
        <begin position="63"/>
        <end position="84"/>
    </location>
</feature>
<evidence type="ECO:0000313" key="7">
    <source>
        <dbReference type="EMBL" id="MBU5625908.1"/>
    </source>
</evidence>
<comment type="caution">
    <text evidence="7">The sequence shown here is derived from an EMBL/GenBank/DDBJ whole genome shotgun (WGS) entry which is preliminary data.</text>
</comment>
<feature type="transmembrane region" description="Helical" evidence="6">
    <location>
        <begin position="274"/>
        <end position="292"/>
    </location>
</feature>
<evidence type="ECO:0000256" key="2">
    <source>
        <dbReference type="ARBA" id="ARBA00022475"/>
    </source>
</evidence>
<keyword evidence="3 6" id="KW-0812">Transmembrane</keyword>
<evidence type="ECO:0000256" key="6">
    <source>
        <dbReference type="SAM" id="Phobius"/>
    </source>
</evidence>
<keyword evidence="2" id="KW-1003">Cell membrane</keyword>
<dbReference type="Proteomes" id="UP000787672">
    <property type="component" value="Unassembled WGS sequence"/>
</dbReference>
<dbReference type="RefSeq" id="WP_216558567.1">
    <property type="nucleotide sequence ID" value="NZ_JAHLQN010000001.1"/>
</dbReference>
<feature type="transmembrane region" description="Helical" evidence="6">
    <location>
        <begin position="6"/>
        <end position="30"/>
    </location>
</feature>
<evidence type="ECO:0000256" key="5">
    <source>
        <dbReference type="ARBA" id="ARBA00023136"/>
    </source>
</evidence>
<evidence type="ECO:0000313" key="8">
    <source>
        <dbReference type="Proteomes" id="UP000787672"/>
    </source>
</evidence>
<feature type="transmembrane region" description="Helical" evidence="6">
    <location>
        <begin position="218"/>
        <end position="237"/>
    </location>
</feature>
<reference evidence="7 8" key="1">
    <citation type="submission" date="2021-06" db="EMBL/GenBank/DDBJ databases">
        <authorList>
            <person name="Sun Q."/>
            <person name="Li D."/>
        </authorList>
    </citation>
    <scope>NUCLEOTIDE SEQUENCE [LARGE SCALE GENOMIC DNA]</scope>
    <source>
        <strain evidence="7 8">MSJ-2</strain>
    </source>
</reference>
<dbReference type="PANTHER" id="PTHR32196:SF69">
    <property type="entry name" value="BRANCHED-CHAIN AMINO ACID TRANSPORT SYSTEM, PERMEASE PROTEIN"/>
    <property type="match status" value="1"/>
</dbReference>
<evidence type="ECO:0000256" key="4">
    <source>
        <dbReference type="ARBA" id="ARBA00022989"/>
    </source>
</evidence>
<evidence type="ECO:0000256" key="1">
    <source>
        <dbReference type="ARBA" id="ARBA00004651"/>
    </source>
</evidence>
<gene>
    <name evidence="7" type="ORF">KQI82_03015</name>
</gene>
<accession>A0ABS6F6J4</accession>